<dbReference type="GO" id="GO:0003677">
    <property type="term" value="F:DNA binding"/>
    <property type="evidence" value="ECO:0007669"/>
    <property type="project" value="UniProtKB-KW"/>
</dbReference>
<evidence type="ECO:0000313" key="9">
    <source>
        <dbReference type="EMBL" id="EAK5104414.1"/>
    </source>
</evidence>
<evidence type="ECO:0000256" key="3">
    <source>
        <dbReference type="ARBA" id="ARBA00022840"/>
    </source>
</evidence>
<dbReference type="SUPFAM" id="SSF46785">
    <property type="entry name" value="Winged helix' DNA-binding domain"/>
    <property type="match status" value="1"/>
</dbReference>
<dbReference type="InterPro" id="IPR018541">
    <property type="entry name" value="Ftsk_gamma"/>
</dbReference>
<dbReference type="Pfam" id="PF17854">
    <property type="entry name" value="FtsK_alpha"/>
    <property type="match status" value="1"/>
</dbReference>
<dbReference type="GO" id="GO:0005524">
    <property type="term" value="F:ATP binding"/>
    <property type="evidence" value="ECO:0007669"/>
    <property type="project" value="UniProtKB-UniRule"/>
</dbReference>
<protein>
    <submittedName>
        <fullName evidence="9">Cell division protein FtsK</fullName>
    </submittedName>
    <submittedName>
        <fullName evidence="10">DNA translocase FtsK</fullName>
    </submittedName>
</protein>
<feature type="transmembrane region" description="Helical" evidence="7">
    <location>
        <begin position="15"/>
        <end position="37"/>
    </location>
</feature>
<dbReference type="PANTHER" id="PTHR22683:SF41">
    <property type="entry name" value="DNA TRANSLOCASE FTSK"/>
    <property type="match status" value="1"/>
</dbReference>
<evidence type="ECO:0000313" key="10">
    <source>
        <dbReference type="EMBL" id="EAL9203943.1"/>
    </source>
</evidence>
<dbReference type="Pfam" id="PF09397">
    <property type="entry name" value="FtsK_gamma"/>
    <property type="match status" value="1"/>
</dbReference>
<keyword evidence="9" id="KW-0132">Cell division</keyword>
<dbReference type="CDD" id="cd01127">
    <property type="entry name" value="TrwB_TraG_TraD_VirD4"/>
    <property type="match status" value="1"/>
</dbReference>
<dbReference type="InterPro" id="IPR036390">
    <property type="entry name" value="WH_DNA-bd_sf"/>
</dbReference>
<dbReference type="SUPFAM" id="SSF52540">
    <property type="entry name" value="P-loop containing nucleoside triphosphate hydrolases"/>
    <property type="match status" value="1"/>
</dbReference>
<accession>A0A3Z7YUE0</accession>
<feature type="coiled-coil region" evidence="6">
    <location>
        <begin position="322"/>
        <end position="361"/>
    </location>
</feature>
<dbReference type="Gene3D" id="3.40.50.300">
    <property type="entry name" value="P-loop containing nucleotide triphosphate hydrolases"/>
    <property type="match status" value="1"/>
</dbReference>
<evidence type="ECO:0000313" key="12">
    <source>
        <dbReference type="Proteomes" id="UP000411403"/>
    </source>
</evidence>
<comment type="caution">
    <text evidence="10">The sequence shown here is derived from an EMBL/GenBank/DDBJ whole genome shotgun (WGS) entry which is preliminary data.</text>
</comment>
<reference evidence="10 12" key="1">
    <citation type="submission" date="2018-08" db="EMBL/GenBank/DDBJ databases">
        <authorList>
            <consortium name="NARMS: The National Antimicrobial Resistance Monitoring System"/>
        </authorList>
    </citation>
    <scope>NUCLEOTIDE SEQUENCE [LARGE SCALE GENOMIC DNA]</scope>
    <source>
        <strain evidence="10 12">CVM N17C171</strain>
        <strain evidence="9 11">FSIS1711007</strain>
    </source>
</reference>
<dbReference type="PROSITE" id="PS50901">
    <property type="entry name" value="FTSK"/>
    <property type="match status" value="1"/>
</dbReference>
<keyword evidence="7" id="KW-1133">Transmembrane helix</keyword>
<dbReference type="InterPro" id="IPR050206">
    <property type="entry name" value="FtsK/SpoIIIE/SftA"/>
</dbReference>
<dbReference type="PANTHER" id="PTHR22683">
    <property type="entry name" value="SPORULATION PROTEIN RELATED"/>
    <property type="match status" value="1"/>
</dbReference>
<dbReference type="Gene3D" id="3.30.980.40">
    <property type="match status" value="1"/>
</dbReference>
<gene>
    <name evidence="9" type="ORF">B9Q54_09110</name>
    <name evidence="10" type="ORF">DYU70_01990</name>
</gene>
<keyword evidence="7" id="KW-0812">Transmembrane</keyword>
<keyword evidence="2 5" id="KW-0547">Nucleotide-binding</keyword>
<dbReference type="EMBL" id="AACGUZ010000026">
    <property type="protein sequence ID" value="EAK5104414.1"/>
    <property type="molecule type" value="Genomic_DNA"/>
</dbReference>
<evidence type="ECO:0000259" key="8">
    <source>
        <dbReference type="PROSITE" id="PS50901"/>
    </source>
</evidence>
<dbReference type="Pfam" id="PF01580">
    <property type="entry name" value="FtsK_SpoIIIE"/>
    <property type="match status" value="1"/>
</dbReference>
<dbReference type="Gene3D" id="1.10.10.10">
    <property type="entry name" value="Winged helix-like DNA-binding domain superfamily/Winged helix DNA-binding domain"/>
    <property type="match status" value="1"/>
</dbReference>
<evidence type="ECO:0000256" key="5">
    <source>
        <dbReference type="PROSITE-ProRule" id="PRU00289"/>
    </source>
</evidence>
<dbReference type="AlphaFoldDB" id="A0A3Z7YUE0"/>
<keyword evidence="6" id="KW-0175">Coiled coil</keyword>
<feature type="domain" description="FtsK" evidence="8">
    <location>
        <begin position="662"/>
        <end position="852"/>
    </location>
</feature>
<dbReference type="InterPro" id="IPR002543">
    <property type="entry name" value="FtsK_dom"/>
</dbReference>
<proteinExistence type="inferred from homology"/>
<feature type="binding site" evidence="5">
    <location>
        <begin position="679"/>
        <end position="686"/>
    </location>
    <ligand>
        <name>ATP</name>
        <dbReference type="ChEBI" id="CHEBI:30616"/>
    </ligand>
</feature>
<feature type="coiled-coil region" evidence="6">
    <location>
        <begin position="193"/>
        <end position="220"/>
    </location>
</feature>
<evidence type="ECO:0000313" key="11">
    <source>
        <dbReference type="Proteomes" id="UP000409545"/>
    </source>
</evidence>
<dbReference type="RefSeq" id="WP_048813166.1">
    <property type="nucleotide sequence ID" value="NZ_CP017025.1"/>
</dbReference>
<dbReference type="Proteomes" id="UP000411403">
    <property type="component" value="Unassembled WGS sequence"/>
</dbReference>
<dbReference type="InterPro" id="IPR036388">
    <property type="entry name" value="WH-like_DNA-bd_sf"/>
</dbReference>
<dbReference type="InterPro" id="IPR041027">
    <property type="entry name" value="FtsK_alpha"/>
</dbReference>
<evidence type="ECO:0000256" key="2">
    <source>
        <dbReference type="ARBA" id="ARBA00022741"/>
    </source>
</evidence>
<dbReference type="EMBL" id="AACSIE010000001">
    <property type="protein sequence ID" value="EAL9203943.1"/>
    <property type="molecule type" value="Genomic_DNA"/>
</dbReference>
<evidence type="ECO:0000256" key="4">
    <source>
        <dbReference type="ARBA" id="ARBA00023125"/>
    </source>
</evidence>
<comment type="similarity">
    <text evidence="1">Belongs to the FtsK/SpoIIIE/SftA family.</text>
</comment>
<dbReference type="GO" id="GO:0051301">
    <property type="term" value="P:cell division"/>
    <property type="evidence" value="ECO:0007669"/>
    <property type="project" value="UniProtKB-KW"/>
</dbReference>
<organism evidence="10 12">
    <name type="scientific">Campylobacter coli</name>
    <dbReference type="NCBI Taxonomy" id="195"/>
    <lineage>
        <taxon>Bacteria</taxon>
        <taxon>Pseudomonadati</taxon>
        <taxon>Campylobacterota</taxon>
        <taxon>Epsilonproteobacteria</taxon>
        <taxon>Campylobacterales</taxon>
        <taxon>Campylobacteraceae</taxon>
        <taxon>Campylobacter</taxon>
    </lineage>
</organism>
<keyword evidence="3 5" id="KW-0067">ATP-binding</keyword>
<keyword evidence="7" id="KW-0472">Membrane</keyword>
<feature type="transmembrane region" description="Helical" evidence="7">
    <location>
        <begin position="81"/>
        <end position="108"/>
    </location>
</feature>
<name>A0A3Z7YUE0_CAMCO</name>
<keyword evidence="9" id="KW-0131">Cell cycle</keyword>
<evidence type="ECO:0000256" key="6">
    <source>
        <dbReference type="SAM" id="Coils"/>
    </source>
</evidence>
<evidence type="ECO:0000256" key="1">
    <source>
        <dbReference type="ARBA" id="ARBA00006474"/>
    </source>
</evidence>
<keyword evidence="4" id="KW-0238">DNA-binding</keyword>
<dbReference type="InterPro" id="IPR027417">
    <property type="entry name" value="P-loop_NTPase"/>
</dbReference>
<dbReference type="SMART" id="SM00843">
    <property type="entry name" value="Ftsk_gamma"/>
    <property type="match status" value="1"/>
</dbReference>
<feature type="transmembrane region" description="Helical" evidence="7">
    <location>
        <begin position="49"/>
        <end position="69"/>
    </location>
</feature>
<sequence>MLAPDMGVWLYKANLFLFGEFAYYYPFFLFILNYVYYKRNYKLANFTRRELFGIGFAFFSSLLLFAVFYPNSGYILELAYAIFSTILGHTGSGIFALLLLFFSFILLFPKTTKELFKIEINFNILLKIENALKVLLMRVFGGENEKDDLSKIEPKAPIVTLEKNTAFVQEKIQHENENLNLNPTEELVKYSNINASKNSIITAKENFEKLKNQILDEKVEIDKESIKEAKSFIYENSQQVRNFAQKASRMSIKLDEDFNFISEEEVDMIPERFLKPKKLEDIKQIDTSNKNLDEPSYKRKNIEISIPKQEIKPKIFTKELELRENLMKEAKLEQEYKAYQNEILENKVQEEIKELEKKDSLEPNLNHIIQGSKYNFGTPLQEVSSAKEEIKTQNAPIPSILEKTNEVEIIDFDESEIEIKKMESINKSIHDFIPIVEELEHPYIEPTPIVKIEELEPLNNQINKQIPIQEKDEITEQDNSFSKEQILQEPSQEITRQKAILAKEIELNKALLREIEQGEMEKPKDFELPPLEFLTNPSHNKQEINESEIDKKIYNLLEKLRRFKIGGDVISTYIGPVVTTFEFRPSADVKVSRILNLQDDLTMALMAKSIRIQAPIPGKDVVGIEVPNDEIQTIYLREILESEVFKNAKSPLTIALGKDIVGNAFVTDLKKLPHLLIAGTTGSGKSVGINSMLLSLLYRNSPKTLRLMMIDPKMLEFSIYNDIPHLLTPVITDPKKAVNALSNMVAEMERRYRLMAEAKTKNIENYNEKMKELGEEELPFIVVIIDELADLMMTAGKDVEFYIGRLAQMARASGIHLIVATQRPSVDVVTGLIKANLPSRISYKVGQKIDSKVILDAMGAESLLGRGDCLFTPPGTSSIVRLHAPFASEFEIEKIVDFLKDQQSVEYDESFLKDQQSMGVTSSESMNNGEYDELYEDAKRVILSDGKTSISYLQRKLNIGYNRAANIIDQLTESGVLSEPNSKGQREIL</sequence>
<dbReference type="Proteomes" id="UP000409545">
    <property type="component" value="Unassembled WGS sequence"/>
</dbReference>
<evidence type="ECO:0000256" key="7">
    <source>
        <dbReference type="SAM" id="Phobius"/>
    </source>
</evidence>